<proteinExistence type="inferred from homology"/>
<dbReference type="OrthoDB" id="200206at2759"/>
<dbReference type="InterPro" id="IPR020472">
    <property type="entry name" value="WD40_PAC1"/>
</dbReference>
<feature type="compositionally biased region" description="Basic and acidic residues" evidence="8">
    <location>
        <begin position="339"/>
        <end position="349"/>
    </location>
</feature>
<keyword evidence="9" id="KW-1185">Reference proteome</keyword>
<dbReference type="AlphaFoldDB" id="A0A6J1LA00"/>
<sequence length="349" mass="38780">MATTVSNVQLPVDCVGHKGDVVQLAYSKVCNSGYYLASASQDGQVMLRHGDTGDWVGTFEKDGEPVLSVDINADATRLATGSEDCTARIWNAVDGKQLTKIMLNSPVRCVALGAKSEYLAVGCLDRKTGHRTDKVLYLYTLERPDLPISFEGQTRGMRDVLFCRDNRALLSSSHDRSIRLWDRMSGRQAHSIALPHHAKSVELCADGRTVTIAYGHSIVFIDVDRFEVLQHRKLPVRLIGVSLHPEKKTYVCAGSNRCIYKCDYATGEILETFNAHERHMHCIKYSPDGEVYASSAADGGLRLWQQTVGKKYALWDTRTVQNNEYDDEDDEADIDVDDEAKSESGGDQN</sequence>
<dbReference type="GeneID" id="111592181"/>
<evidence type="ECO:0000256" key="1">
    <source>
        <dbReference type="ARBA" id="ARBA00022574"/>
    </source>
</evidence>
<organism evidence="9 10">
    <name type="scientific">Drosophila hydei</name>
    <name type="common">Fruit fly</name>
    <dbReference type="NCBI Taxonomy" id="7224"/>
    <lineage>
        <taxon>Eukaryota</taxon>
        <taxon>Metazoa</taxon>
        <taxon>Ecdysozoa</taxon>
        <taxon>Arthropoda</taxon>
        <taxon>Hexapoda</taxon>
        <taxon>Insecta</taxon>
        <taxon>Pterygota</taxon>
        <taxon>Neoptera</taxon>
        <taxon>Endopterygota</taxon>
        <taxon>Diptera</taxon>
        <taxon>Brachycera</taxon>
        <taxon>Muscomorpha</taxon>
        <taxon>Ephydroidea</taxon>
        <taxon>Drosophilidae</taxon>
        <taxon>Drosophila</taxon>
    </lineage>
</organism>
<dbReference type="GO" id="GO:0000387">
    <property type="term" value="P:spliceosomal snRNP assembly"/>
    <property type="evidence" value="ECO:0007669"/>
    <property type="project" value="TreeGrafter"/>
</dbReference>
<evidence type="ECO:0000256" key="8">
    <source>
        <dbReference type="SAM" id="MobiDB-lite"/>
    </source>
</evidence>
<dbReference type="PANTHER" id="PTHR19877">
    <property type="entry name" value="EUKARYOTIC TRANSLATION INITIATION FACTOR 3 SUBUNIT I"/>
    <property type="match status" value="1"/>
</dbReference>
<evidence type="ECO:0000313" key="9">
    <source>
        <dbReference type="Proteomes" id="UP000504633"/>
    </source>
</evidence>
<dbReference type="Proteomes" id="UP000504633">
    <property type="component" value="Unplaced"/>
</dbReference>
<feature type="repeat" description="WD" evidence="7">
    <location>
        <begin position="59"/>
        <end position="100"/>
    </location>
</feature>
<dbReference type="Gene3D" id="2.130.10.10">
    <property type="entry name" value="YVTN repeat-like/Quinoprotein amine dehydrogenase"/>
    <property type="match status" value="3"/>
</dbReference>
<dbReference type="InterPro" id="IPR015943">
    <property type="entry name" value="WD40/YVTN_repeat-like_dom_sf"/>
</dbReference>
<dbReference type="PROSITE" id="PS50294">
    <property type="entry name" value="WD_REPEATS_REGION"/>
    <property type="match status" value="3"/>
</dbReference>
<evidence type="ECO:0000256" key="2">
    <source>
        <dbReference type="ARBA" id="ARBA00022664"/>
    </source>
</evidence>
<dbReference type="OMA" id="PHHAKSV"/>
<dbReference type="GO" id="GO:0016301">
    <property type="term" value="F:kinase activity"/>
    <property type="evidence" value="ECO:0007669"/>
    <property type="project" value="UniProtKB-KW"/>
</dbReference>
<evidence type="ECO:0000256" key="4">
    <source>
        <dbReference type="ARBA" id="ARBA00023187"/>
    </source>
</evidence>
<protein>
    <recommendedName>
        <fullName evidence="6">Serine-threonine kinase receptor-associated protein</fullName>
    </recommendedName>
</protein>
<dbReference type="InterPro" id="IPR036322">
    <property type="entry name" value="WD40_repeat_dom_sf"/>
</dbReference>
<evidence type="ECO:0000256" key="7">
    <source>
        <dbReference type="PROSITE-ProRule" id="PRU00221"/>
    </source>
</evidence>
<dbReference type="PANTHER" id="PTHR19877:SF13">
    <property type="entry name" value="SERINE-THREONINE KINASE RECEPTOR-ASSOCIATED PROTEIN"/>
    <property type="match status" value="1"/>
</dbReference>
<comment type="similarity">
    <text evidence="5">Belongs to the WD repeat STRAP family.</text>
</comment>
<keyword evidence="3" id="KW-0677">Repeat</keyword>
<keyword evidence="10" id="KW-0675">Receptor</keyword>
<dbReference type="InterPro" id="IPR001680">
    <property type="entry name" value="WD40_rpt"/>
</dbReference>
<dbReference type="PROSITE" id="PS50082">
    <property type="entry name" value="WD_REPEATS_2"/>
    <property type="match status" value="3"/>
</dbReference>
<dbReference type="RefSeq" id="XP_023160015.2">
    <property type="nucleotide sequence ID" value="XM_023304247.2"/>
</dbReference>
<keyword evidence="4" id="KW-0508">mRNA splicing</keyword>
<feature type="region of interest" description="Disordered" evidence="8">
    <location>
        <begin position="323"/>
        <end position="349"/>
    </location>
</feature>
<evidence type="ECO:0000256" key="3">
    <source>
        <dbReference type="ARBA" id="ARBA00022737"/>
    </source>
</evidence>
<feature type="repeat" description="WD" evidence="7">
    <location>
        <begin position="273"/>
        <end position="305"/>
    </location>
</feature>
<evidence type="ECO:0000313" key="10">
    <source>
        <dbReference type="RefSeq" id="XP_023160015.2"/>
    </source>
</evidence>
<feature type="repeat" description="WD" evidence="7">
    <location>
        <begin position="150"/>
        <end position="191"/>
    </location>
</feature>
<evidence type="ECO:0000256" key="6">
    <source>
        <dbReference type="ARBA" id="ARBA00040390"/>
    </source>
</evidence>
<keyword evidence="10" id="KW-0418">Kinase</keyword>
<dbReference type="SUPFAM" id="SSF50978">
    <property type="entry name" value="WD40 repeat-like"/>
    <property type="match status" value="1"/>
</dbReference>
<gene>
    <name evidence="10" type="primary">LOC111592181</name>
</gene>
<keyword evidence="1 7" id="KW-0853">WD repeat</keyword>
<dbReference type="GO" id="GO:0032797">
    <property type="term" value="C:SMN complex"/>
    <property type="evidence" value="ECO:0007669"/>
    <property type="project" value="TreeGrafter"/>
</dbReference>
<name>A0A6J1LA00_DROHY</name>
<accession>A0A6J1LA00</accession>
<dbReference type="KEGG" id="dhe:111592181"/>
<reference evidence="10" key="1">
    <citation type="submission" date="2025-08" db="UniProtKB">
        <authorList>
            <consortium name="RefSeq"/>
        </authorList>
    </citation>
    <scope>IDENTIFICATION</scope>
    <source>
        <strain evidence="10">15085-1641.00</strain>
        <tissue evidence="10">Whole body</tissue>
    </source>
</reference>
<feature type="compositionally biased region" description="Acidic residues" evidence="8">
    <location>
        <begin position="324"/>
        <end position="338"/>
    </location>
</feature>
<dbReference type="SMART" id="SM00320">
    <property type="entry name" value="WD40"/>
    <property type="match status" value="5"/>
</dbReference>
<dbReference type="Pfam" id="PF00400">
    <property type="entry name" value="WD40"/>
    <property type="match status" value="4"/>
</dbReference>
<dbReference type="PRINTS" id="PR00320">
    <property type="entry name" value="GPROTEINBRPT"/>
</dbReference>
<dbReference type="GO" id="GO:0003723">
    <property type="term" value="F:RNA binding"/>
    <property type="evidence" value="ECO:0007669"/>
    <property type="project" value="TreeGrafter"/>
</dbReference>
<keyword evidence="2" id="KW-0507">mRNA processing</keyword>
<evidence type="ECO:0000256" key="5">
    <source>
        <dbReference type="ARBA" id="ARBA00038394"/>
    </source>
</evidence>
<keyword evidence="10" id="KW-0808">Transferase</keyword>